<evidence type="ECO:0000313" key="2">
    <source>
        <dbReference type="Proteomes" id="UP000317332"/>
    </source>
</evidence>
<evidence type="ECO:0008006" key="3">
    <source>
        <dbReference type="Google" id="ProtNLM"/>
    </source>
</evidence>
<name>A0A506PEZ6_9FLAO</name>
<dbReference type="Proteomes" id="UP000317332">
    <property type="component" value="Unassembled WGS sequence"/>
</dbReference>
<dbReference type="RefSeq" id="WP_140991006.1">
    <property type="nucleotide sequence ID" value="NZ_VHIQ01000006.1"/>
</dbReference>
<proteinExistence type="predicted"/>
<evidence type="ECO:0000313" key="1">
    <source>
        <dbReference type="EMBL" id="TPV32511.1"/>
    </source>
</evidence>
<gene>
    <name evidence="1" type="ORF">FJ651_13205</name>
</gene>
<dbReference type="EMBL" id="VHIQ01000006">
    <property type="protein sequence ID" value="TPV32511.1"/>
    <property type="molecule type" value="Genomic_DNA"/>
</dbReference>
<dbReference type="OrthoDB" id="1117657at2"/>
<dbReference type="AlphaFoldDB" id="A0A506PEZ6"/>
<reference evidence="1 2" key="1">
    <citation type="submission" date="2019-06" db="EMBL/GenBank/DDBJ databases">
        <title>Flavobacteriaceae Paucihalobacterium erythroidium CWB-1, complete genome.</title>
        <authorList>
            <person name="Wu S."/>
        </authorList>
    </citation>
    <scope>NUCLEOTIDE SEQUENCE [LARGE SCALE GENOMIC DNA]</scope>
    <source>
        <strain evidence="1 2">CWB-1</strain>
    </source>
</reference>
<comment type="caution">
    <text evidence="1">The sequence shown here is derived from an EMBL/GenBank/DDBJ whole genome shotgun (WGS) entry which is preliminary data.</text>
</comment>
<accession>A0A506PEZ6</accession>
<keyword evidence="2" id="KW-1185">Reference proteome</keyword>
<sequence length="359" mass="40268">MKTTGYNFLLIFLISTLTVFSTNQWKGKHTEEKTIKKEYSVNRDALLKVVNSYGSINVATYTGNKITIEVLIKTNGNDLGMVKERLDDISVDFSGTASQVSAITNIKKRSASKWWNWGNSNNVNIDITYTIKLPITNSVNLDNSYGSINLDTLEGTATINCDYGKITTKELLAPNNSLSFDYTNNTYFEYINSGKINADYSSFTVAKTKSLHLEADYTKSVIEIAEDVTYNCDYGSLTINEANHIKGESDYLTIRFGNIYKSLDADADYGSIKIDELGKFIERVKIDSDYVGITIGLHNEAEFLFKIDLEYASLKHPSSFEILKQNIKSTQKYYEGFVNNSNSSNSVIINSDYGSVTFK</sequence>
<organism evidence="1 2">
    <name type="scientific">Paucihalobacter ruber</name>
    <dbReference type="NCBI Taxonomy" id="2567861"/>
    <lineage>
        <taxon>Bacteria</taxon>
        <taxon>Pseudomonadati</taxon>
        <taxon>Bacteroidota</taxon>
        <taxon>Flavobacteriia</taxon>
        <taxon>Flavobacteriales</taxon>
        <taxon>Flavobacteriaceae</taxon>
        <taxon>Paucihalobacter</taxon>
    </lineage>
</organism>
<protein>
    <recommendedName>
        <fullName evidence="3">Adhesin domain-containing protein</fullName>
    </recommendedName>
</protein>